<proteinExistence type="predicted"/>
<dbReference type="AlphaFoldDB" id="A0AAD9ZDT3"/>
<name>A0AAD9ZDT3_9LECA</name>
<protein>
    <recommendedName>
        <fullName evidence="1">Protein kinase domain-containing protein</fullName>
    </recommendedName>
</protein>
<gene>
    <name evidence="2" type="ORF">OEA41_001814</name>
</gene>
<dbReference type="GO" id="GO:0005524">
    <property type="term" value="F:ATP binding"/>
    <property type="evidence" value="ECO:0007669"/>
    <property type="project" value="InterPro"/>
</dbReference>
<evidence type="ECO:0000313" key="3">
    <source>
        <dbReference type="Proteomes" id="UP001276659"/>
    </source>
</evidence>
<dbReference type="PROSITE" id="PS50011">
    <property type="entry name" value="PROTEIN_KINASE_DOM"/>
    <property type="match status" value="1"/>
</dbReference>
<dbReference type="SUPFAM" id="SSF56112">
    <property type="entry name" value="Protein kinase-like (PK-like)"/>
    <property type="match status" value="1"/>
</dbReference>
<evidence type="ECO:0000259" key="1">
    <source>
        <dbReference type="PROSITE" id="PS50011"/>
    </source>
</evidence>
<feature type="domain" description="Protein kinase" evidence="1">
    <location>
        <begin position="1"/>
        <end position="99"/>
    </location>
</feature>
<comment type="caution">
    <text evidence="2">The sequence shown here is derived from an EMBL/GenBank/DDBJ whole genome shotgun (WGS) entry which is preliminary data.</text>
</comment>
<dbReference type="InterPro" id="IPR011009">
    <property type="entry name" value="Kinase-like_dom_sf"/>
</dbReference>
<dbReference type="GO" id="GO:0004672">
    <property type="term" value="F:protein kinase activity"/>
    <property type="evidence" value="ECO:0007669"/>
    <property type="project" value="InterPro"/>
</dbReference>
<sequence>MSTRTAWEFQEFGISKYVKECDIRHKDIKPQNILNGDSGPSLTNFGIAMDFNDNIKMQLLGSLRIPELPSRTEELKGVGERTFVQIFDILDESDETSRE</sequence>
<dbReference type="Proteomes" id="UP001276659">
    <property type="component" value="Unassembled WGS sequence"/>
</dbReference>
<evidence type="ECO:0000313" key="2">
    <source>
        <dbReference type="EMBL" id="KAK3174568.1"/>
    </source>
</evidence>
<dbReference type="EMBL" id="JASNWA010000006">
    <property type="protein sequence ID" value="KAK3174568.1"/>
    <property type="molecule type" value="Genomic_DNA"/>
</dbReference>
<keyword evidence="3" id="KW-1185">Reference proteome</keyword>
<reference evidence="2" key="1">
    <citation type="submission" date="2022-11" db="EMBL/GenBank/DDBJ databases">
        <title>Chromosomal genome sequence assembly and mating type (MAT) locus characterization of the leprose asexual lichenized fungus Lepraria neglecta (Nyl.) Erichsen.</title>
        <authorList>
            <person name="Allen J.L."/>
            <person name="Pfeffer B."/>
        </authorList>
    </citation>
    <scope>NUCLEOTIDE SEQUENCE</scope>
    <source>
        <strain evidence="2">Allen 5258</strain>
    </source>
</reference>
<organism evidence="2 3">
    <name type="scientific">Lepraria neglecta</name>
    <dbReference type="NCBI Taxonomy" id="209136"/>
    <lineage>
        <taxon>Eukaryota</taxon>
        <taxon>Fungi</taxon>
        <taxon>Dikarya</taxon>
        <taxon>Ascomycota</taxon>
        <taxon>Pezizomycotina</taxon>
        <taxon>Lecanoromycetes</taxon>
        <taxon>OSLEUM clade</taxon>
        <taxon>Lecanoromycetidae</taxon>
        <taxon>Lecanorales</taxon>
        <taxon>Lecanorineae</taxon>
        <taxon>Stereocaulaceae</taxon>
        <taxon>Lepraria</taxon>
    </lineage>
</organism>
<dbReference type="Gene3D" id="1.10.510.10">
    <property type="entry name" value="Transferase(Phosphotransferase) domain 1"/>
    <property type="match status" value="1"/>
</dbReference>
<dbReference type="InterPro" id="IPR000719">
    <property type="entry name" value="Prot_kinase_dom"/>
</dbReference>
<accession>A0AAD9ZDT3</accession>